<evidence type="ECO:0000256" key="1">
    <source>
        <dbReference type="SAM" id="Phobius"/>
    </source>
</evidence>
<feature type="transmembrane region" description="Helical" evidence="1">
    <location>
        <begin position="100"/>
        <end position="119"/>
    </location>
</feature>
<dbReference type="Proteomes" id="UP000053660">
    <property type="component" value="Unassembled WGS sequence"/>
</dbReference>
<dbReference type="OrthoDB" id="5855341at2759"/>
<sequence length="121" mass="13224">MLVLFLVSLPLAYSLQCYDYVDIQIGGTIEKGVRTKVECTDPEYCLSVYKEGNDENVYSALCANNTYPQATCEKVGCVKSHGGGFSTQTCCCNTAYCNSSWIGGIPIILCLFLLSFVIANF</sequence>
<dbReference type="EMBL" id="KN580336">
    <property type="protein sequence ID" value="KHJ82331.1"/>
    <property type="molecule type" value="Genomic_DNA"/>
</dbReference>
<keyword evidence="1" id="KW-0472">Membrane</keyword>
<keyword evidence="1" id="KW-1133">Transmembrane helix</keyword>
<protein>
    <recommendedName>
        <fullName evidence="4">ET module</fullName>
    </recommendedName>
</protein>
<keyword evidence="1" id="KW-0812">Transmembrane</keyword>
<reference evidence="2 3" key="1">
    <citation type="submission" date="2014-03" db="EMBL/GenBank/DDBJ databases">
        <title>Draft genome of the hookworm Oesophagostomum dentatum.</title>
        <authorList>
            <person name="Mitreva M."/>
        </authorList>
    </citation>
    <scope>NUCLEOTIDE SEQUENCE [LARGE SCALE GENOMIC DNA]</scope>
    <source>
        <strain evidence="2 3">OD-Hann</strain>
    </source>
</reference>
<name>A0A0B1SEK9_OESDE</name>
<evidence type="ECO:0008006" key="4">
    <source>
        <dbReference type="Google" id="ProtNLM"/>
    </source>
</evidence>
<dbReference type="InterPro" id="IPR045860">
    <property type="entry name" value="Snake_toxin-like_sf"/>
</dbReference>
<accession>A0A0B1SEK9</accession>
<dbReference type="AlphaFoldDB" id="A0A0B1SEK9"/>
<dbReference type="PANTHER" id="PTHR34721:SF11">
    <property type="entry name" value="ACTIVIN_RECP DOMAIN-CONTAINING PROTEIN"/>
    <property type="match status" value="1"/>
</dbReference>
<organism evidence="2 3">
    <name type="scientific">Oesophagostomum dentatum</name>
    <name type="common">Nodular worm</name>
    <dbReference type="NCBI Taxonomy" id="61180"/>
    <lineage>
        <taxon>Eukaryota</taxon>
        <taxon>Metazoa</taxon>
        <taxon>Ecdysozoa</taxon>
        <taxon>Nematoda</taxon>
        <taxon>Chromadorea</taxon>
        <taxon>Rhabditida</taxon>
        <taxon>Rhabditina</taxon>
        <taxon>Rhabditomorpha</taxon>
        <taxon>Strongyloidea</taxon>
        <taxon>Strongylidae</taxon>
        <taxon>Oesophagostomum</taxon>
    </lineage>
</organism>
<dbReference type="SUPFAM" id="SSF57302">
    <property type="entry name" value="Snake toxin-like"/>
    <property type="match status" value="1"/>
</dbReference>
<evidence type="ECO:0000313" key="2">
    <source>
        <dbReference type="EMBL" id="KHJ82331.1"/>
    </source>
</evidence>
<proteinExistence type="predicted"/>
<gene>
    <name evidence="2" type="ORF">OESDEN_17976</name>
</gene>
<keyword evidence="3" id="KW-1185">Reference proteome</keyword>
<dbReference type="PANTHER" id="PTHR34721">
    <property type="entry name" value="PROTEIN CBG09734"/>
    <property type="match status" value="1"/>
</dbReference>
<evidence type="ECO:0000313" key="3">
    <source>
        <dbReference type="Proteomes" id="UP000053660"/>
    </source>
</evidence>